<dbReference type="EMBL" id="MT630799">
    <property type="protein sequence ID" value="QNO43203.1"/>
    <property type="molecule type" value="Genomic_DNA"/>
</dbReference>
<dbReference type="EMBL" id="MT630786">
    <property type="protein sequence ID" value="QNO43025.1"/>
    <property type="molecule type" value="Genomic_DNA"/>
</dbReference>
<reference evidence="2" key="1">
    <citation type="submission" date="2020-06" db="EMBL/GenBank/DDBJ databases">
        <title>Unique genomic features of the anaerobic methanotrophic archaea.</title>
        <authorList>
            <person name="Chadwick G.L."/>
            <person name="Skennerton C.T."/>
            <person name="Laso-Perez R."/>
            <person name="Leu A.O."/>
            <person name="Speth D.R."/>
            <person name="Yu H."/>
            <person name="Morgan-Lang C."/>
            <person name="Hatzenpichler R."/>
            <person name="Goudeau D."/>
            <person name="Malmstrom R."/>
            <person name="Brazelton W.J."/>
            <person name="Woyke T."/>
            <person name="Hallam S.J."/>
            <person name="Tyson G.W."/>
            <person name="Wegener G."/>
            <person name="Boetius A."/>
            <person name="Orphan V."/>
        </authorList>
    </citation>
    <scope>NUCLEOTIDE SEQUENCE</scope>
</reference>
<sequence>MGAVNMEMECSLLFIMGRLFDIPTACVTGIIGERLDSGDIIVEQMDVAVGRAIRLVMEYLKSGIFDDEVDIA</sequence>
<name>A0A7G9Y4U1_9EURY</name>
<evidence type="ECO:0000313" key="5">
    <source>
        <dbReference type="EMBL" id="QNO45528.1"/>
    </source>
</evidence>
<organism evidence="2">
    <name type="scientific">Candidatus Methanogaster sp. ANME-2c ERB4</name>
    <dbReference type="NCBI Taxonomy" id="2759911"/>
    <lineage>
        <taxon>Archaea</taxon>
        <taxon>Methanobacteriati</taxon>
        <taxon>Methanobacteriota</taxon>
        <taxon>Stenosarchaea group</taxon>
        <taxon>Methanomicrobia</taxon>
        <taxon>Methanosarcinales</taxon>
        <taxon>ANME-2 cluster</taxon>
        <taxon>Candidatus Methanogasteraceae</taxon>
        <taxon>Candidatus Methanogaster</taxon>
    </lineage>
</organism>
<evidence type="ECO:0000313" key="1">
    <source>
        <dbReference type="EMBL" id="QNO42316.1"/>
    </source>
</evidence>
<dbReference type="EMBL" id="MT630730">
    <property type="protein sequence ID" value="QNO42316.1"/>
    <property type="molecule type" value="Genomic_DNA"/>
</dbReference>
<gene>
    <name evidence="4" type="ORF">FDHENAIA_00008</name>
    <name evidence="2" type="ORF">HGKCJMEE_00003</name>
    <name evidence="3" type="ORF">IMGOGGGD_00003</name>
    <name evidence="1" type="ORF">KODGCDNG_00003</name>
    <name evidence="5" type="ORF">MALFCOLD_00003</name>
</gene>
<accession>A0A7G9Y4U1</accession>
<dbReference type="GO" id="GO:0009116">
    <property type="term" value="P:nucleoside metabolic process"/>
    <property type="evidence" value="ECO:0007669"/>
    <property type="project" value="InterPro"/>
</dbReference>
<dbReference type="EMBL" id="MT631130">
    <property type="protein sequence ID" value="QNO45528.1"/>
    <property type="molecule type" value="Genomic_DNA"/>
</dbReference>
<evidence type="ECO:0000313" key="3">
    <source>
        <dbReference type="EMBL" id="QNO43203.1"/>
    </source>
</evidence>
<proteinExistence type="predicted"/>
<evidence type="ECO:0000313" key="2">
    <source>
        <dbReference type="EMBL" id="QNO43025.1"/>
    </source>
</evidence>
<dbReference type="EMBL" id="MT631091">
    <property type="protein sequence ID" value="QNO45294.1"/>
    <property type="molecule type" value="Genomic_DNA"/>
</dbReference>
<protein>
    <recommendedName>
        <fullName evidence="6">Nucleoside phosphorylase domain-containing protein</fullName>
    </recommendedName>
</protein>
<evidence type="ECO:0000313" key="4">
    <source>
        <dbReference type="EMBL" id="QNO45294.1"/>
    </source>
</evidence>
<dbReference type="AlphaFoldDB" id="A0A7G9Y4U1"/>
<dbReference type="GO" id="GO:0003824">
    <property type="term" value="F:catalytic activity"/>
    <property type="evidence" value="ECO:0007669"/>
    <property type="project" value="InterPro"/>
</dbReference>
<dbReference type="InterPro" id="IPR035994">
    <property type="entry name" value="Nucleoside_phosphorylase_sf"/>
</dbReference>
<dbReference type="Gene3D" id="3.40.50.1580">
    <property type="entry name" value="Nucleoside phosphorylase domain"/>
    <property type="match status" value="1"/>
</dbReference>
<evidence type="ECO:0008006" key="6">
    <source>
        <dbReference type="Google" id="ProtNLM"/>
    </source>
</evidence>
<dbReference type="SUPFAM" id="SSF53167">
    <property type="entry name" value="Purine and uridine phosphorylases"/>
    <property type="match status" value="1"/>
</dbReference>